<protein>
    <submittedName>
        <fullName evidence="4">(northern house mosquito) hypothetical protein</fullName>
    </submittedName>
</protein>
<feature type="compositionally biased region" description="Polar residues" evidence="2">
    <location>
        <begin position="51"/>
        <end position="63"/>
    </location>
</feature>
<feature type="domain" description="CCHC-type" evidence="3">
    <location>
        <begin position="16"/>
        <end position="29"/>
    </location>
</feature>
<name>A0A8D8ETH0_CULPI</name>
<keyword evidence="1" id="KW-0479">Metal-binding</keyword>
<reference evidence="4" key="1">
    <citation type="submission" date="2021-05" db="EMBL/GenBank/DDBJ databases">
        <authorList>
            <person name="Alioto T."/>
            <person name="Alioto T."/>
            <person name="Gomez Garrido J."/>
        </authorList>
    </citation>
    <scope>NUCLEOTIDE SEQUENCE</scope>
</reference>
<evidence type="ECO:0000256" key="2">
    <source>
        <dbReference type="SAM" id="MobiDB-lite"/>
    </source>
</evidence>
<evidence type="ECO:0000259" key="3">
    <source>
        <dbReference type="PROSITE" id="PS50158"/>
    </source>
</evidence>
<keyword evidence="1" id="KW-0863">Zinc-finger</keyword>
<keyword evidence="1" id="KW-0862">Zinc</keyword>
<dbReference type="PROSITE" id="PS50158">
    <property type="entry name" value="ZF_CCHC"/>
    <property type="match status" value="1"/>
</dbReference>
<accession>A0A8D8ETH0</accession>
<feature type="compositionally biased region" description="Polar residues" evidence="2">
    <location>
        <begin position="168"/>
        <end position="178"/>
    </location>
</feature>
<dbReference type="PROSITE" id="PS51257">
    <property type="entry name" value="PROKAR_LIPOPROTEIN"/>
    <property type="match status" value="1"/>
</dbReference>
<dbReference type="GO" id="GO:0008270">
    <property type="term" value="F:zinc ion binding"/>
    <property type="evidence" value="ECO:0007669"/>
    <property type="project" value="UniProtKB-KW"/>
</dbReference>
<proteinExistence type="predicted"/>
<dbReference type="GO" id="GO:0003676">
    <property type="term" value="F:nucleic acid binding"/>
    <property type="evidence" value="ECO:0007669"/>
    <property type="project" value="InterPro"/>
</dbReference>
<dbReference type="AlphaFoldDB" id="A0A8D8ETH0"/>
<dbReference type="EMBL" id="HBUE01004284">
    <property type="protein sequence ID" value="CAG6445139.1"/>
    <property type="molecule type" value="Transcribed_RNA"/>
</dbReference>
<evidence type="ECO:0000256" key="1">
    <source>
        <dbReference type="PROSITE-ProRule" id="PRU00047"/>
    </source>
</evidence>
<organism evidence="4">
    <name type="scientific">Culex pipiens</name>
    <name type="common">House mosquito</name>
    <dbReference type="NCBI Taxonomy" id="7175"/>
    <lineage>
        <taxon>Eukaryota</taxon>
        <taxon>Metazoa</taxon>
        <taxon>Ecdysozoa</taxon>
        <taxon>Arthropoda</taxon>
        <taxon>Hexapoda</taxon>
        <taxon>Insecta</taxon>
        <taxon>Pterygota</taxon>
        <taxon>Neoptera</taxon>
        <taxon>Endopterygota</taxon>
        <taxon>Diptera</taxon>
        <taxon>Nematocera</taxon>
        <taxon>Culicoidea</taxon>
        <taxon>Culicidae</taxon>
        <taxon>Culicinae</taxon>
        <taxon>Culicini</taxon>
        <taxon>Culex</taxon>
        <taxon>Culex</taxon>
    </lineage>
</organism>
<evidence type="ECO:0000313" key="4">
    <source>
        <dbReference type="EMBL" id="CAG6445139.1"/>
    </source>
</evidence>
<dbReference type="InterPro" id="IPR001878">
    <property type="entry name" value="Znf_CCHC"/>
</dbReference>
<feature type="region of interest" description="Disordered" evidence="2">
    <location>
        <begin position="51"/>
        <end position="87"/>
    </location>
</feature>
<feature type="region of interest" description="Disordered" evidence="2">
    <location>
        <begin position="168"/>
        <end position="205"/>
    </location>
</feature>
<sequence length="236" mass="25739">MTAPQRLIKTKEKQLCFNCLRTGHTSAQCVSTGACATGEERHHTLLHAEYQRNSKQPKTQMTVEQPGAPQQAKARQGTPEASSSGHLAPDALSAVADFRDEPCSPNPCHGLLITSKTHLTKNTLDRHNANELAGVEQMQPRSDTSMIPAGVQLAVRVNLVALRETSFSQDTNNTTGSSAARGEAVRAQATTFEDEPELSKDIEDRGVGETYKETSLVSDQTTQGRFFFTPLWTTDQ</sequence>